<sequence length="85" mass="8902">MKTIIKASGLALAIALSPQVFATNASNANSDDMVNGTITLTNGTKISFLTSRENANQLKKSPQGTSAYADSININNEWGGTVNID</sequence>
<feature type="chain" id="PRO_5036002948" evidence="1">
    <location>
        <begin position="23"/>
        <end position="85"/>
    </location>
</feature>
<accession>A0A0W0R3G7</accession>
<protein>
    <submittedName>
        <fullName evidence="2">Uncharacterized protein</fullName>
    </submittedName>
</protein>
<dbReference type="EMBL" id="LNKA01000001">
    <property type="protein sequence ID" value="KTC65586.1"/>
    <property type="molecule type" value="Genomic_DNA"/>
</dbReference>
<gene>
    <name evidence="2" type="ORF">Lade_0244</name>
    <name evidence="3" type="ORF">NCTC12735_00842</name>
</gene>
<feature type="signal peptide" evidence="1">
    <location>
        <begin position="1"/>
        <end position="22"/>
    </location>
</feature>
<evidence type="ECO:0000313" key="5">
    <source>
        <dbReference type="Proteomes" id="UP000281170"/>
    </source>
</evidence>
<evidence type="ECO:0000313" key="2">
    <source>
        <dbReference type="EMBL" id="KTC65586.1"/>
    </source>
</evidence>
<dbReference type="KEGG" id="ladl:NCTC12735_00842"/>
<geneLocation type="plasmid" evidence="3 5">
    <name>11</name>
</geneLocation>
<dbReference type="STRING" id="45056.Lade_0244"/>
<dbReference type="Proteomes" id="UP000281170">
    <property type="component" value="Plasmid 11"/>
</dbReference>
<proteinExistence type="predicted"/>
<dbReference type="EMBL" id="LR134420">
    <property type="protein sequence ID" value="VEH85217.1"/>
    <property type="molecule type" value="Genomic_DNA"/>
</dbReference>
<reference evidence="2 4" key="1">
    <citation type="submission" date="2015-11" db="EMBL/GenBank/DDBJ databases">
        <title>Identification of large and diverse effector repertoires of 38 Legionella species.</title>
        <authorList>
            <person name="Burstein D."/>
            <person name="Amaro F."/>
            <person name="Zusman T."/>
            <person name="Lifshitz Z."/>
            <person name="Cohen O."/>
            <person name="Gilbert J.A."/>
            <person name="Pupko T."/>
            <person name="Shuman H.A."/>
            <person name="Segal G."/>
        </authorList>
    </citation>
    <scope>NUCLEOTIDE SEQUENCE [LARGE SCALE GENOMIC DNA]</scope>
    <source>
        <strain evidence="2 4">1762-AUS-E</strain>
    </source>
</reference>
<evidence type="ECO:0000313" key="4">
    <source>
        <dbReference type="Proteomes" id="UP000054859"/>
    </source>
</evidence>
<organism evidence="2 4">
    <name type="scientific">Legionella adelaidensis</name>
    <dbReference type="NCBI Taxonomy" id="45056"/>
    <lineage>
        <taxon>Bacteria</taxon>
        <taxon>Pseudomonadati</taxon>
        <taxon>Pseudomonadota</taxon>
        <taxon>Gammaproteobacteria</taxon>
        <taxon>Legionellales</taxon>
        <taxon>Legionellaceae</taxon>
        <taxon>Legionella</taxon>
    </lineage>
</organism>
<dbReference type="RefSeq" id="WP_058461336.1">
    <property type="nucleotide sequence ID" value="NZ_CAAAHS010000008.1"/>
</dbReference>
<evidence type="ECO:0000256" key="1">
    <source>
        <dbReference type="SAM" id="SignalP"/>
    </source>
</evidence>
<name>A0A0W0R3G7_9GAMM</name>
<keyword evidence="4" id="KW-1185">Reference proteome</keyword>
<dbReference type="AlphaFoldDB" id="A0A0W0R3G7"/>
<dbReference type="PATRIC" id="fig|45056.6.peg.250"/>
<keyword evidence="1" id="KW-0732">Signal</keyword>
<evidence type="ECO:0000313" key="3">
    <source>
        <dbReference type="EMBL" id="VEH85217.1"/>
    </source>
</evidence>
<reference evidence="3 5" key="2">
    <citation type="submission" date="2018-12" db="EMBL/GenBank/DDBJ databases">
        <authorList>
            <consortium name="Pathogen Informatics"/>
        </authorList>
    </citation>
    <scope>NUCLEOTIDE SEQUENCE [LARGE SCALE GENOMIC DNA]</scope>
    <source>
        <strain evidence="3 5">NCTC12735</strain>
        <plasmid evidence="5">11</plasmid>
    </source>
</reference>
<keyword evidence="3" id="KW-0614">Plasmid</keyword>
<dbReference type="Proteomes" id="UP000054859">
    <property type="component" value="Unassembled WGS sequence"/>
</dbReference>